<dbReference type="EMBL" id="RBUQ01000199">
    <property type="protein sequence ID" value="RMV35335.1"/>
    <property type="molecule type" value="Genomic_DNA"/>
</dbReference>
<dbReference type="Gene3D" id="3.40.50.12500">
    <property type="match status" value="1"/>
</dbReference>
<dbReference type="InterPro" id="IPR052186">
    <property type="entry name" value="Hydantoin_racemase-like"/>
</dbReference>
<name>A0A0N0G1Q3_PSEYM</name>
<reference evidence="2 3" key="1">
    <citation type="submission" date="2018-08" db="EMBL/GenBank/DDBJ databases">
        <title>Recombination of ecologically and evolutionarily significant loci maintains genetic cohesion in the Pseudomonas syringae species complex.</title>
        <authorList>
            <person name="Dillon M."/>
            <person name="Thakur S."/>
            <person name="Almeida R.N.D."/>
            <person name="Weir B.S."/>
            <person name="Guttman D.S."/>
        </authorList>
    </citation>
    <scope>NUCLEOTIDE SEQUENCE [LARGE SCALE GENOMIC DNA]</scope>
    <source>
        <strain evidence="2 3">ICMP 11281</strain>
    </source>
</reference>
<dbReference type="GO" id="GO:0047661">
    <property type="term" value="F:amino-acid racemase activity"/>
    <property type="evidence" value="ECO:0007669"/>
    <property type="project" value="InterPro"/>
</dbReference>
<dbReference type="Pfam" id="PF01177">
    <property type="entry name" value="Asp_Glu_race"/>
    <property type="match status" value="1"/>
</dbReference>
<dbReference type="Proteomes" id="UP000271631">
    <property type="component" value="Unassembled WGS sequence"/>
</dbReference>
<sequence>MSAYRVCILAPVGTDAYNDRLMASIAAVLPPDIAVEVRNLPGGSPCIENRGNLLENGQYVVTQAIELEKEGFDGVWLSDFDMCGVEAAREVIDIPIIGGFPPSAFTALALSQRFSIITILQSTLAMQRGHIAAYGLSESFASIRAIDCPVPQLSNIDVVVAKTVEQALLAIREEGAQSILLGCTGFVGVAERVAEVLEETLGAYVPVIDPNQAGFSFLVSLVRMRLRPGRLCYSKASQ</sequence>
<dbReference type="AlphaFoldDB" id="A0A0N0G1Q3"/>
<evidence type="ECO:0000313" key="3">
    <source>
        <dbReference type="Proteomes" id="UP000271631"/>
    </source>
</evidence>
<accession>A0A0N0G1Q3</accession>
<dbReference type="PANTHER" id="PTHR28047">
    <property type="entry name" value="PROTEIN DCG1"/>
    <property type="match status" value="1"/>
</dbReference>
<protein>
    <submittedName>
        <fullName evidence="2">Putative Racemase</fullName>
    </submittedName>
</protein>
<organism evidence="2 3">
    <name type="scientific">Pseudomonas syringae pv. maculicola</name>
    <dbReference type="NCBI Taxonomy" id="59511"/>
    <lineage>
        <taxon>Bacteria</taxon>
        <taxon>Pseudomonadati</taxon>
        <taxon>Pseudomonadota</taxon>
        <taxon>Gammaproteobacteria</taxon>
        <taxon>Pseudomonadales</taxon>
        <taxon>Pseudomonadaceae</taxon>
        <taxon>Pseudomonas</taxon>
    </lineage>
</organism>
<evidence type="ECO:0000313" key="2">
    <source>
        <dbReference type="EMBL" id="RMV35335.1"/>
    </source>
</evidence>
<proteinExistence type="inferred from homology"/>
<evidence type="ECO:0000256" key="1">
    <source>
        <dbReference type="ARBA" id="ARBA00038414"/>
    </source>
</evidence>
<comment type="similarity">
    <text evidence="1">Belongs to the HyuE racemase family.</text>
</comment>
<dbReference type="PANTHER" id="PTHR28047:SF5">
    <property type="entry name" value="PROTEIN DCG1"/>
    <property type="match status" value="1"/>
</dbReference>
<dbReference type="RefSeq" id="WP_005765756.1">
    <property type="nucleotide sequence ID" value="NZ_JAEVFP010000031.1"/>
</dbReference>
<dbReference type="InterPro" id="IPR053714">
    <property type="entry name" value="Iso_Racemase_Enz_sf"/>
</dbReference>
<gene>
    <name evidence="2" type="ORF">ALP13_101345</name>
</gene>
<dbReference type="InterPro" id="IPR015942">
    <property type="entry name" value="Asp/Glu/hydantoin_racemase"/>
</dbReference>
<comment type="caution">
    <text evidence="2">The sequence shown here is derived from an EMBL/GenBank/DDBJ whole genome shotgun (WGS) entry which is preliminary data.</text>
</comment>